<keyword evidence="6 14" id="KW-0808">Transferase</keyword>
<reference evidence="14 15" key="1">
    <citation type="submission" date="2020-06" db="EMBL/GenBank/DDBJ databases">
        <title>Transcriptomic and genomic resources for Thalictrum thalictroides and T. hernandezii: Facilitating candidate gene discovery in an emerging model plant lineage.</title>
        <authorList>
            <person name="Arias T."/>
            <person name="Riano-Pachon D.M."/>
            <person name="Di Stilio V.S."/>
        </authorList>
    </citation>
    <scope>NUCLEOTIDE SEQUENCE [LARGE SCALE GENOMIC DNA]</scope>
    <source>
        <strain evidence="15">cv. WT478/WT964</strain>
        <tissue evidence="14">Leaves</tissue>
    </source>
</reference>
<evidence type="ECO:0000256" key="4">
    <source>
        <dbReference type="ARBA" id="ARBA00022018"/>
    </source>
</evidence>
<dbReference type="InterPro" id="IPR038013">
    <property type="entry name" value="ALG11"/>
</dbReference>
<evidence type="ECO:0000256" key="6">
    <source>
        <dbReference type="ARBA" id="ARBA00022679"/>
    </source>
</evidence>
<evidence type="ECO:0000256" key="3">
    <source>
        <dbReference type="ARBA" id="ARBA00012645"/>
    </source>
</evidence>
<dbReference type="Pfam" id="PF00534">
    <property type="entry name" value="Glycos_transf_1"/>
    <property type="match status" value="1"/>
</dbReference>
<evidence type="ECO:0000256" key="8">
    <source>
        <dbReference type="ARBA" id="ARBA00022824"/>
    </source>
</evidence>
<dbReference type="GO" id="GO:0004377">
    <property type="term" value="F:GDP-Man:Man(3)GlcNAc(2)-PP-Dol alpha-1,2-mannosyltransferase activity"/>
    <property type="evidence" value="ECO:0007669"/>
    <property type="project" value="UniProtKB-EC"/>
</dbReference>
<evidence type="ECO:0000259" key="12">
    <source>
        <dbReference type="Pfam" id="PF00534"/>
    </source>
</evidence>
<evidence type="ECO:0000256" key="1">
    <source>
        <dbReference type="ARBA" id="ARBA00004389"/>
    </source>
</evidence>
<feature type="domain" description="Glycosyl transferase family 1" evidence="12">
    <location>
        <begin position="123"/>
        <end position="281"/>
    </location>
</feature>
<keyword evidence="9" id="KW-1133">Transmembrane helix</keyword>
<evidence type="ECO:0000256" key="9">
    <source>
        <dbReference type="ARBA" id="ARBA00022989"/>
    </source>
</evidence>
<dbReference type="PANTHER" id="PTHR45919">
    <property type="entry name" value="GDP-MAN:MAN(3)GLCNAC(2)-PP-DOL ALPHA-1,2-MANNOSYLTRANSFERASE"/>
    <property type="match status" value="1"/>
</dbReference>
<dbReference type="Proteomes" id="UP000554482">
    <property type="component" value="Unassembled WGS sequence"/>
</dbReference>
<dbReference type="OrthoDB" id="2276068at2759"/>
<dbReference type="Pfam" id="PF15924">
    <property type="entry name" value="ALG11_N"/>
    <property type="match status" value="1"/>
</dbReference>
<feature type="domain" description="ALG11 mannosyltransferase N-terminal" evidence="13">
    <location>
        <begin position="2"/>
        <end position="80"/>
    </location>
</feature>
<keyword evidence="15" id="KW-1185">Reference proteome</keyword>
<comment type="subcellular location">
    <subcellularLocation>
        <location evidence="1">Endoplasmic reticulum membrane</location>
        <topology evidence="1">Single-pass membrane protein</topology>
    </subcellularLocation>
</comment>
<name>A0A7J6WNS7_THATH</name>
<comment type="catalytic activity">
    <reaction evidence="11">
        <text>an alpha-D-Man-(1-&gt;3)-[alpha-D-Man-(1-&gt;6)]-beta-D-Man-(1-&gt;4)-beta-D-GlcNAc-(1-&gt;4)-alpha-D-GlcNAc-diphospho-di-trans,poly-cis-dolichol + 2 GDP-alpha-D-mannose = an alpha-D-Man-(1-&gt;2)-alpha-D-Man-(1-&gt;2)-alpha-D-Man-(1-&gt;3)-[alpha-D-Man-(1-&gt;6)]-beta-D-Man-(1-&gt;4)-beta-D-GlcNAc-(1-&gt;4)-alpha-D-GlcNAc-diphospho-di-trans,poly-cis-dolichol + 2 GDP + 2 H(+)</text>
        <dbReference type="Rhea" id="RHEA:29523"/>
        <dbReference type="Rhea" id="RHEA-COMP:19515"/>
        <dbReference type="Rhea" id="RHEA-COMP:19516"/>
        <dbReference type="ChEBI" id="CHEBI:15378"/>
        <dbReference type="ChEBI" id="CHEBI:57527"/>
        <dbReference type="ChEBI" id="CHEBI:58189"/>
        <dbReference type="ChEBI" id="CHEBI:132511"/>
        <dbReference type="ChEBI" id="CHEBI:132515"/>
        <dbReference type="EC" id="2.4.1.131"/>
    </reaction>
    <physiologicalReaction direction="left-to-right" evidence="11">
        <dbReference type="Rhea" id="RHEA:29524"/>
    </physiologicalReaction>
</comment>
<comment type="pathway">
    <text evidence="2">Protein modification; protein glycosylation.</text>
</comment>
<protein>
    <recommendedName>
        <fullName evidence="4">GDP-Man:Man(3)GlcNAc(2)-PP-Dol alpha-1,2-mannosyltransferase</fullName>
        <ecNumber evidence="3">2.4.1.131</ecNumber>
    </recommendedName>
</protein>
<dbReference type="InterPro" id="IPR031814">
    <property type="entry name" value="ALG11_N"/>
</dbReference>
<evidence type="ECO:0000313" key="15">
    <source>
        <dbReference type="Proteomes" id="UP000554482"/>
    </source>
</evidence>
<accession>A0A7J6WNS7</accession>
<keyword evidence="5 14" id="KW-0328">Glycosyltransferase</keyword>
<evidence type="ECO:0000256" key="2">
    <source>
        <dbReference type="ARBA" id="ARBA00004922"/>
    </source>
</evidence>
<evidence type="ECO:0000256" key="11">
    <source>
        <dbReference type="ARBA" id="ARBA00045065"/>
    </source>
</evidence>
<evidence type="ECO:0000256" key="7">
    <source>
        <dbReference type="ARBA" id="ARBA00022692"/>
    </source>
</evidence>
<evidence type="ECO:0000256" key="5">
    <source>
        <dbReference type="ARBA" id="ARBA00022676"/>
    </source>
</evidence>
<evidence type="ECO:0000259" key="13">
    <source>
        <dbReference type="Pfam" id="PF15924"/>
    </source>
</evidence>
<dbReference type="GO" id="GO:0006487">
    <property type="term" value="P:protein N-linked glycosylation"/>
    <property type="evidence" value="ECO:0007669"/>
    <property type="project" value="TreeGrafter"/>
</dbReference>
<sequence length="331" mass="37387">MMVGQSFGSVYLAWEAFCKVTPVVYFDTSGYALTYPLAWIFGCKVICYTHYPTISSDMVSRVWRRSSMYSNYALIAKSTLQFLHLWQHLAIPMQESLSSLRYFRPSGAPIGKVKRNPNFYICRPEKAHTLQLEAFSIALGKLEADSPRLRLQFVGSCRNKEDEDRLQKLKDKAIELKVEKDVEFYQNLMYKDLVRLLGGAIAGIHSVIDEHFGISVVEYMAAGAIPIAHNSAGPKMDIVLEEDGHQTGFLASDANEYADAILQLLRMPERERLEMTEAARKLASRSEVFKDWRVKSMMGEGTGHYKLLSDGTVSQLHAGCPSLLQERPCKP</sequence>
<dbReference type="EMBL" id="JABWDY010012546">
    <property type="protein sequence ID" value="KAF5199031.1"/>
    <property type="molecule type" value="Genomic_DNA"/>
</dbReference>
<dbReference type="GO" id="GO:0005789">
    <property type="term" value="C:endoplasmic reticulum membrane"/>
    <property type="evidence" value="ECO:0007669"/>
    <property type="project" value="UniProtKB-SubCell"/>
</dbReference>
<dbReference type="PANTHER" id="PTHR45919:SF1">
    <property type="entry name" value="GDP-MAN:MAN(3)GLCNAC(2)-PP-DOL ALPHA-1,2-MANNOSYLTRANSFERASE"/>
    <property type="match status" value="1"/>
</dbReference>
<gene>
    <name evidence="14" type="ORF">FRX31_011382</name>
</gene>
<comment type="caution">
    <text evidence="14">The sequence shown here is derived from an EMBL/GenBank/DDBJ whole genome shotgun (WGS) entry which is preliminary data.</text>
</comment>
<dbReference type="InterPro" id="IPR001296">
    <property type="entry name" value="Glyco_trans_1"/>
</dbReference>
<evidence type="ECO:0000256" key="10">
    <source>
        <dbReference type="ARBA" id="ARBA00023136"/>
    </source>
</evidence>
<keyword evidence="7" id="KW-0812">Transmembrane</keyword>
<dbReference type="SUPFAM" id="SSF53756">
    <property type="entry name" value="UDP-Glycosyltransferase/glycogen phosphorylase"/>
    <property type="match status" value="1"/>
</dbReference>
<dbReference type="AlphaFoldDB" id="A0A7J6WNS7"/>
<dbReference type="EC" id="2.4.1.131" evidence="3"/>
<keyword evidence="8" id="KW-0256">Endoplasmic reticulum</keyword>
<keyword evidence="10" id="KW-0472">Membrane</keyword>
<evidence type="ECO:0000313" key="14">
    <source>
        <dbReference type="EMBL" id="KAF5199031.1"/>
    </source>
</evidence>
<proteinExistence type="predicted"/>
<dbReference type="Gene3D" id="3.40.50.2000">
    <property type="entry name" value="Glycogen Phosphorylase B"/>
    <property type="match status" value="1"/>
</dbReference>
<organism evidence="14 15">
    <name type="scientific">Thalictrum thalictroides</name>
    <name type="common">Rue-anemone</name>
    <name type="synonym">Anemone thalictroides</name>
    <dbReference type="NCBI Taxonomy" id="46969"/>
    <lineage>
        <taxon>Eukaryota</taxon>
        <taxon>Viridiplantae</taxon>
        <taxon>Streptophyta</taxon>
        <taxon>Embryophyta</taxon>
        <taxon>Tracheophyta</taxon>
        <taxon>Spermatophyta</taxon>
        <taxon>Magnoliopsida</taxon>
        <taxon>Ranunculales</taxon>
        <taxon>Ranunculaceae</taxon>
        <taxon>Thalictroideae</taxon>
        <taxon>Thalictrum</taxon>
    </lineage>
</organism>